<evidence type="ECO:0000256" key="3">
    <source>
        <dbReference type="ARBA" id="ARBA00023163"/>
    </source>
</evidence>
<dbReference type="InterPro" id="IPR050109">
    <property type="entry name" value="HTH-type_TetR-like_transc_reg"/>
</dbReference>
<dbReference type="SUPFAM" id="SSF46689">
    <property type="entry name" value="Homeodomain-like"/>
    <property type="match status" value="1"/>
</dbReference>
<evidence type="ECO:0000256" key="4">
    <source>
        <dbReference type="PROSITE-ProRule" id="PRU00335"/>
    </source>
</evidence>
<feature type="domain" description="HTH tetR-type" evidence="5">
    <location>
        <begin position="16"/>
        <end position="76"/>
    </location>
</feature>
<dbReference type="Gene3D" id="1.10.357.10">
    <property type="entry name" value="Tetracycline Repressor, domain 2"/>
    <property type="match status" value="1"/>
</dbReference>
<gene>
    <name evidence="6" type="ORF">JF539_15935</name>
</gene>
<dbReference type="RefSeq" id="WP_207141693.1">
    <property type="nucleotide sequence ID" value="NZ_JAEKJZ010000003.1"/>
</dbReference>
<dbReference type="PANTHER" id="PTHR30055">
    <property type="entry name" value="HTH-TYPE TRANSCRIPTIONAL REGULATOR RUTR"/>
    <property type="match status" value="1"/>
</dbReference>
<keyword evidence="2 4" id="KW-0238">DNA-binding</keyword>
<evidence type="ECO:0000256" key="1">
    <source>
        <dbReference type="ARBA" id="ARBA00023015"/>
    </source>
</evidence>
<feature type="DNA-binding region" description="H-T-H motif" evidence="4">
    <location>
        <begin position="39"/>
        <end position="58"/>
    </location>
</feature>
<keyword evidence="1" id="KW-0805">Transcription regulation</keyword>
<dbReference type="EMBL" id="JAEKJZ010000003">
    <property type="protein sequence ID" value="MBN9671840.1"/>
    <property type="molecule type" value="Genomic_DNA"/>
</dbReference>
<reference evidence="6" key="1">
    <citation type="submission" date="2020-12" db="EMBL/GenBank/DDBJ databases">
        <title>Oil enriched cultivation method for isolating marine PHA-producing bacteria.</title>
        <authorList>
            <person name="Zheng W."/>
            <person name="Yu S."/>
            <person name="Huang Y."/>
        </authorList>
    </citation>
    <scope>NUCLEOTIDE SEQUENCE</scope>
    <source>
        <strain evidence="6">SY-2-12</strain>
    </source>
</reference>
<evidence type="ECO:0000313" key="7">
    <source>
        <dbReference type="Proteomes" id="UP000664096"/>
    </source>
</evidence>
<sequence>MTDEPATERPKPYHHGNLVDELLRVTVEIIEEKGVDQLSMREVARRAGVSPGAPFQHFASKSALLTAVAEQAMQRLVDAVSEAQDEVATEAPLRRLEAIGQGYLRWALANPTHFEVISSRKLIDFASSLTLQAQNDAIRHSMVELLTLAKANGNLPSERDIQELVLACRAYVYGLARMVVDDHFREWQITGEAETVVLRSLNGFITSLSRTG</sequence>
<dbReference type="PANTHER" id="PTHR30055:SF220">
    <property type="entry name" value="TETR-FAMILY REGULATORY PROTEIN"/>
    <property type="match status" value="1"/>
</dbReference>
<dbReference type="Proteomes" id="UP000664096">
    <property type="component" value="Unassembled WGS sequence"/>
</dbReference>
<proteinExistence type="predicted"/>
<evidence type="ECO:0000313" key="6">
    <source>
        <dbReference type="EMBL" id="MBN9671840.1"/>
    </source>
</evidence>
<dbReference type="PROSITE" id="PS50977">
    <property type="entry name" value="HTH_TETR_2"/>
    <property type="match status" value="1"/>
</dbReference>
<name>A0A939EET8_9HYPH</name>
<accession>A0A939EET8</accession>
<dbReference type="InterPro" id="IPR001647">
    <property type="entry name" value="HTH_TetR"/>
</dbReference>
<evidence type="ECO:0000259" key="5">
    <source>
        <dbReference type="PROSITE" id="PS50977"/>
    </source>
</evidence>
<comment type="caution">
    <text evidence="6">The sequence shown here is derived from an EMBL/GenBank/DDBJ whole genome shotgun (WGS) entry which is preliminary data.</text>
</comment>
<dbReference type="SUPFAM" id="SSF48498">
    <property type="entry name" value="Tetracyclin repressor-like, C-terminal domain"/>
    <property type="match status" value="1"/>
</dbReference>
<protein>
    <submittedName>
        <fullName evidence="6">TetR/AcrR family transcriptional regulator</fullName>
    </submittedName>
</protein>
<dbReference type="InterPro" id="IPR009057">
    <property type="entry name" value="Homeodomain-like_sf"/>
</dbReference>
<dbReference type="GO" id="GO:0000976">
    <property type="term" value="F:transcription cis-regulatory region binding"/>
    <property type="evidence" value="ECO:0007669"/>
    <property type="project" value="TreeGrafter"/>
</dbReference>
<dbReference type="InterPro" id="IPR036271">
    <property type="entry name" value="Tet_transcr_reg_TetR-rel_C_sf"/>
</dbReference>
<organism evidence="6 7">
    <name type="scientific">Roseibium aggregatum</name>
    <dbReference type="NCBI Taxonomy" id="187304"/>
    <lineage>
        <taxon>Bacteria</taxon>
        <taxon>Pseudomonadati</taxon>
        <taxon>Pseudomonadota</taxon>
        <taxon>Alphaproteobacteria</taxon>
        <taxon>Hyphomicrobiales</taxon>
        <taxon>Stappiaceae</taxon>
        <taxon>Roseibium</taxon>
    </lineage>
</organism>
<dbReference type="AlphaFoldDB" id="A0A939EET8"/>
<evidence type="ECO:0000256" key="2">
    <source>
        <dbReference type="ARBA" id="ARBA00023125"/>
    </source>
</evidence>
<dbReference type="Pfam" id="PF00440">
    <property type="entry name" value="TetR_N"/>
    <property type="match status" value="1"/>
</dbReference>
<dbReference type="GO" id="GO:0003700">
    <property type="term" value="F:DNA-binding transcription factor activity"/>
    <property type="evidence" value="ECO:0007669"/>
    <property type="project" value="TreeGrafter"/>
</dbReference>
<keyword evidence="3" id="KW-0804">Transcription</keyword>
<dbReference type="PRINTS" id="PR00455">
    <property type="entry name" value="HTHTETR"/>
</dbReference>
<dbReference type="Pfam" id="PF13305">
    <property type="entry name" value="TetR_C_33"/>
    <property type="match status" value="1"/>
</dbReference>
<dbReference type="InterPro" id="IPR025996">
    <property type="entry name" value="MT1864/Rv1816-like_C"/>
</dbReference>